<feature type="compositionally biased region" description="Polar residues" evidence="1">
    <location>
        <begin position="1074"/>
        <end position="1097"/>
    </location>
</feature>
<name>A0AAV2TEF0_CALDB</name>
<dbReference type="Proteomes" id="UP001497525">
    <property type="component" value="Unassembled WGS sequence"/>
</dbReference>
<gene>
    <name evidence="2" type="ORF">CDAUBV1_LOCUS8810</name>
</gene>
<feature type="region of interest" description="Disordered" evidence="1">
    <location>
        <begin position="1072"/>
        <end position="1097"/>
    </location>
</feature>
<sequence length="1232" mass="135213">MLEGIASGHCLFTDRNKNLFSSPHFSRAKSHSEDYTGSLPMYTCPKTATCVGNSSSMVNIPSSVNNWSYLRPDPRPAPGTTLVSSTGNSVTLTPQSSPASDATCVLCHNGVGESEPTPHASHLEKNECSRWETCVSQGAEPSRNGRDQSFMPMRSLPEECDDQYIRRLLKSHSELTNHLNTMNKKLLSLLYEEWALTGKVPEGYDDLRAELGENVKPLKNTSFPLPRVILQRASTLSRTPDSLTRQDMSELGYDTIRWPRTPGSRCSATPECSPRKFSGSLVHKRHESDSATSHSRHFQPLPDVARRLLSAFGQTESLGSPSLSASCVDGHTEEQSNTLPMQTKLHSPRTVATDVFSFSTNESVASPSVMCKIDGYDPTRLAYSPANSQSIAEDISSLDEDEDIERLSCELQLRRLEVDYAVVSQLYTVHKQRAAETKRDAYKVAYRSNARKLKEISSQIEELKAHLNPSVSLTDSTSGSCHHRRTWNPLRLPAANWTLTTLPRRTLRPSSPAPPVTTEDGYFSTPTTPGRWADANFSPKKPPPSLASRSASPSSRASSVTTDCTRSTSGKRSKHKSSGRASLVPLIHFLQRHNMKSKSDCASFTENTVLSNSSAKLDSLDRRNRSRGAILTSRSLIPRIRLSLRSHRRPASKTAVNSFVKAVDTQADQLATPGNDENTLNELESVVEKSPASDYVEDASNCRASFKTSLSNSTSATTHSIINIRPNWSSTRGLVTVRRTKLRRSASTGACSTSGHTQLDSFLLTKHSGSATHISLIHRHAYSHSAPGLGKMKHSTSRPGKSWHSLPGHAHVGTINMHTRRSLMSEPTVHALTKFRCGHVSSVCQLAESNCSLRLCPSFSSNTTSGFHTSSSCRPTRAHTSNASATSSSNWSTSGCSCLSSQTAESSAACETIPDGSSKECTFSTYDLKCNRRNQKTTPINGFVETELPNKCNEDGNHHQSVQLRTGSDRGRRTPCAPIDHLAVVPGHVKCICSCLSEQGLNPSTDQDSTRDAYERKNDFSFRIPQIPDYGQFARNYSPASVLTTVHPHLSDAGLSKIKGIDPIRIYPECGHRSPSSSTKMGSSENESQLNTCDEYSDSVSPLNVRKLHKKSGSLRRKSLRPLQLLRRAVSRVSSSVDRANSPDPVRCDSGGPAFLPPLLSDESTSAPRILSSKKRSISKPTVPVSDHYYQFTQSSSVSLPPQSYAIARRLSSRFLWPRKLRYSARASRHPC</sequence>
<feature type="compositionally biased region" description="Polar residues" evidence="1">
    <location>
        <begin position="863"/>
        <end position="880"/>
    </location>
</feature>
<proteinExistence type="predicted"/>
<feature type="region of interest" description="Disordered" evidence="1">
    <location>
        <begin position="863"/>
        <end position="887"/>
    </location>
</feature>
<protein>
    <submittedName>
        <fullName evidence="2">Uncharacterized protein</fullName>
    </submittedName>
</protein>
<feature type="compositionally biased region" description="Basic residues" evidence="1">
    <location>
        <begin position="569"/>
        <end position="578"/>
    </location>
</feature>
<evidence type="ECO:0000256" key="1">
    <source>
        <dbReference type="SAM" id="MobiDB-lite"/>
    </source>
</evidence>
<reference evidence="2" key="1">
    <citation type="submission" date="2024-06" db="EMBL/GenBank/DDBJ databases">
        <authorList>
            <person name="Liu X."/>
            <person name="Lenzi L."/>
            <person name="Haldenby T S."/>
            <person name="Uol C."/>
        </authorList>
    </citation>
    <scope>NUCLEOTIDE SEQUENCE</scope>
</reference>
<evidence type="ECO:0000313" key="3">
    <source>
        <dbReference type="Proteomes" id="UP001497525"/>
    </source>
</evidence>
<comment type="caution">
    <text evidence="2">The sequence shown here is derived from an EMBL/GenBank/DDBJ whole genome shotgun (WGS) entry which is preliminary data.</text>
</comment>
<evidence type="ECO:0000313" key="2">
    <source>
        <dbReference type="EMBL" id="CAL5134853.1"/>
    </source>
</evidence>
<feature type="region of interest" description="Disordered" evidence="1">
    <location>
        <begin position="951"/>
        <end position="971"/>
    </location>
</feature>
<feature type="region of interest" description="Disordered" evidence="1">
    <location>
        <begin position="503"/>
        <end position="580"/>
    </location>
</feature>
<feature type="region of interest" description="Disordered" evidence="1">
    <location>
        <begin position="1134"/>
        <end position="1181"/>
    </location>
</feature>
<dbReference type="EMBL" id="CAXLJL010000234">
    <property type="protein sequence ID" value="CAL5134853.1"/>
    <property type="molecule type" value="Genomic_DNA"/>
</dbReference>
<organism evidence="2 3">
    <name type="scientific">Calicophoron daubneyi</name>
    <name type="common">Rumen fluke</name>
    <name type="synonym">Paramphistomum daubneyi</name>
    <dbReference type="NCBI Taxonomy" id="300641"/>
    <lineage>
        <taxon>Eukaryota</taxon>
        <taxon>Metazoa</taxon>
        <taxon>Spiralia</taxon>
        <taxon>Lophotrochozoa</taxon>
        <taxon>Platyhelminthes</taxon>
        <taxon>Trematoda</taxon>
        <taxon>Digenea</taxon>
        <taxon>Plagiorchiida</taxon>
        <taxon>Pronocephalata</taxon>
        <taxon>Paramphistomoidea</taxon>
        <taxon>Paramphistomidae</taxon>
        <taxon>Calicophoron</taxon>
    </lineage>
</organism>
<feature type="compositionally biased region" description="Low complexity" evidence="1">
    <location>
        <begin position="546"/>
        <end position="568"/>
    </location>
</feature>
<accession>A0AAV2TEF0</accession>
<dbReference type="AlphaFoldDB" id="A0AAV2TEF0"/>
<feature type="region of interest" description="Disordered" evidence="1">
    <location>
        <begin position="788"/>
        <end position="807"/>
    </location>
</feature>